<dbReference type="PANTHER" id="PTHR43179:SF7">
    <property type="entry name" value="RHAMNOSYLTRANSFERASE WBBL"/>
    <property type="match status" value="1"/>
</dbReference>
<dbReference type="Proteomes" id="UP001238496">
    <property type="component" value="Unassembled WGS sequence"/>
</dbReference>
<gene>
    <name evidence="1" type="ORF">J2045_004345</name>
</gene>
<proteinExistence type="predicted"/>
<dbReference type="PANTHER" id="PTHR43179">
    <property type="entry name" value="RHAMNOSYLTRANSFERASE WBBL"/>
    <property type="match status" value="1"/>
</dbReference>
<dbReference type="RefSeq" id="WP_307376986.1">
    <property type="nucleotide sequence ID" value="NZ_JAUSUW010000018.1"/>
</dbReference>
<reference evidence="1 2" key="1">
    <citation type="submission" date="2023-07" db="EMBL/GenBank/DDBJ databases">
        <title>Genomic Encyclopedia of Type Strains, Phase IV (KMG-IV): sequencing the most valuable type-strain genomes for metagenomic binning, comparative biology and taxonomic classification.</title>
        <authorList>
            <person name="Goeker M."/>
        </authorList>
    </citation>
    <scope>NUCLEOTIDE SEQUENCE [LARGE SCALE GENOMIC DNA]</scope>
    <source>
        <strain evidence="1 2">DSM 1111</strain>
    </source>
</reference>
<sequence>MGSAASVGVTVSIVSHGQGKIVSALLSDLARVKPDAKVILTYNVSELEVDLPEVFAENAKIIWNENPKGFGANHNQAFQYCDEPYFVVVNPDIRLSDSPFEDLARLFSDDESCGICAPSVADPTGSIEDSARYFPTFGGLIKKVLLGEQGRYPVIQGTPTTVDWVGGMFLMFRADKFRAVNGFDEGYFLYYEDVDICARFWRRGWKVVYEPRARVTHDAQRASHKSIRYLRWHVSSMARYLLKHRSPMRFLFDY</sequence>
<dbReference type="Gene3D" id="3.90.550.10">
    <property type="entry name" value="Spore Coat Polysaccharide Biosynthesis Protein SpsA, Chain A"/>
    <property type="match status" value="1"/>
</dbReference>
<comment type="caution">
    <text evidence="1">The sequence shown here is derived from an EMBL/GenBank/DDBJ whole genome shotgun (WGS) entry which is preliminary data.</text>
</comment>
<evidence type="ECO:0000313" key="2">
    <source>
        <dbReference type="Proteomes" id="UP001238496"/>
    </source>
</evidence>
<dbReference type="SUPFAM" id="SSF53448">
    <property type="entry name" value="Nucleotide-diphospho-sugar transferases"/>
    <property type="match status" value="1"/>
</dbReference>
<keyword evidence="2" id="KW-1185">Reference proteome</keyword>
<name>A0ABU0GDY3_9HYPH</name>
<dbReference type="EMBL" id="JAUSUW010000018">
    <property type="protein sequence ID" value="MDQ0423293.1"/>
    <property type="molecule type" value="Genomic_DNA"/>
</dbReference>
<organism evidence="1 2">
    <name type="scientific">Peteryoungia aggregata LMG 23059</name>
    <dbReference type="NCBI Taxonomy" id="1368425"/>
    <lineage>
        <taxon>Bacteria</taxon>
        <taxon>Pseudomonadati</taxon>
        <taxon>Pseudomonadota</taxon>
        <taxon>Alphaproteobacteria</taxon>
        <taxon>Hyphomicrobiales</taxon>
        <taxon>Rhizobiaceae</taxon>
        <taxon>Peteryoungia</taxon>
    </lineage>
</organism>
<protein>
    <submittedName>
        <fullName evidence="1">GT2 family glycosyltransferase</fullName>
    </submittedName>
</protein>
<dbReference type="Pfam" id="PF13641">
    <property type="entry name" value="Glyco_tranf_2_3"/>
    <property type="match status" value="1"/>
</dbReference>
<evidence type="ECO:0000313" key="1">
    <source>
        <dbReference type="EMBL" id="MDQ0423293.1"/>
    </source>
</evidence>
<dbReference type="InterPro" id="IPR029044">
    <property type="entry name" value="Nucleotide-diphossugar_trans"/>
</dbReference>
<accession>A0ABU0GDY3</accession>